<dbReference type="Proteomes" id="UP000593574">
    <property type="component" value="Unassembled WGS sequence"/>
</dbReference>
<keyword evidence="3" id="KW-1185">Reference proteome</keyword>
<keyword evidence="1" id="KW-0472">Membrane</keyword>
<dbReference type="EMBL" id="JABEZV010000002">
    <property type="protein sequence ID" value="MBA0706119.1"/>
    <property type="molecule type" value="Genomic_DNA"/>
</dbReference>
<evidence type="ECO:0000313" key="3">
    <source>
        <dbReference type="Proteomes" id="UP000593574"/>
    </source>
</evidence>
<feature type="transmembrane region" description="Helical" evidence="1">
    <location>
        <begin position="49"/>
        <end position="72"/>
    </location>
</feature>
<comment type="caution">
    <text evidence="2">The sequence shown here is derived from an EMBL/GenBank/DDBJ whole genome shotgun (WGS) entry which is preliminary data.</text>
</comment>
<keyword evidence="1" id="KW-0812">Transmembrane</keyword>
<accession>A0A7J8Z4F1</accession>
<dbReference type="AlphaFoldDB" id="A0A7J8Z4F1"/>
<sequence length="146" mass="16049">MFGAAIEMGPLSTPMQESTPMAAPPLGQYNLTYSGAYTNPVIFTQASHIALYFFVSTSMSGFIFGLPSLAYYMPMPSMFQTMTNSTTMYRLPMFRALIESPIILPSVYGKQYSYTLTLMVSQTPPGSLFYQGGTSSQPPVPRTKDT</sequence>
<name>A0A7J8Z4F1_9ROSI</name>
<keyword evidence="1" id="KW-1133">Transmembrane helix</keyword>
<protein>
    <submittedName>
        <fullName evidence="2">Uncharacterized protein</fullName>
    </submittedName>
</protein>
<organism evidence="2 3">
    <name type="scientific">Gossypium laxum</name>
    <dbReference type="NCBI Taxonomy" id="34288"/>
    <lineage>
        <taxon>Eukaryota</taxon>
        <taxon>Viridiplantae</taxon>
        <taxon>Streptophyta</taxon>
        <taxon>Embryophyta</taxon>
        <taxon>Tracheophyta</taxon>
        <taxon>Spermatophyta</taxon>
        <taxon>Magnoliopsida</taxon>
        <taxon>eudicotyledons</taxon>
        <taxon>Gunneridae</taxon>
        <taxon>Pentapetalae</taxon>
        <taxon>rosids</taxon>
        <taxon>malvids</taxon>
        <taxon>Malvales</taxon>
        <taxon>Malvaceae</taxon>
        <taxon>Malvoideae</taxon>
        <taxon>Gossypium</taxon>
    </lineage>
</organism>
<proteinExistence type="predicted"/>
<evidence type="ECO:0000256" key="1">
    <source>
        <dbReference type="SAM" id="Phobius"/>
    </source>
</evidence>
<evidence type="ECO:0000313" key="2">
    <source>
        <dbReference type="EMBL" id="MBA0706119.1"/>
    </source>
</evidence>
<reference evidence="2 3" key="1">
    <citation type="journal article" date="2019" name="Genome Biol. Evol.">
        <title>Insights into the evolution of the New World diploid cottons (Gossypium, subgenus Houzingenia) based on genome sequencing.</title>
        <authorList>
            <person name="Grover C.E."/>
            <person name="Arick M.A. 2nd"/>
            <person name="Thrash A."/>
            <person name="Conover J.L."/>
            <person name="Sanders W.S."/>
            <person name="Peterson D.G."/>
            <person name="Frelichowski J.E."/>
            <person name="Scheffler J.A."/>
            <person name="Scheffler B.E."/>
            <person name="Wendel J.F."/>
        </authorList>
    </citation>
    <scope>NUCLEOTIDE SEQUENCE [LARGE SCALE GENOMIC DNA]</scope>
    <source>
        <strain evidence="2">4</strain>
        <tissue evidence="2">Leaf</tissue>
    </source>
</reference>
<gene>
    <name evidence="2" type="ORF">Golax_018253</name>
</gene>